<evidence type="ECO:0000259" key="1">
    <source>
        <dbReference type="PROSITE" id="PS50995"/>
    </source>
</evidence>
<dbReference type="InterPro" id="IPR000835">
    <property type="entry name" value="HTH_MarR-typ"/>
</dbReference>
<evidence type="ECO:0000313" key="3">
    <source>
        <dbReference type="Proteomes" id="UP000316256"/>
    </source>
</evidence>
<organism evidence="2 3">
    <name type="scientific">Rhodococcus spelaei</name>
    <dbReference type="NCBI Taxonomy" id="2546320"/>
    <lineage>
        <taxon>Bacteria</taxon>
        <taxon>Bacillati</taxon>
        <taxon>Actinomycetota</taxon>
        <taxon>Actinomycetes</taxon>
        <taxon>Mycobacteriales</taxon>
        <taxon>Nocardiaceae</taxon>
        <taxon>Rhodococcus</taxon>
    </lineage>
</organism>
<dbReference type="RefSeq" id="WP_142099195.1">
    <property type="nucleotide sequence ID" value="NZ_VIGH01000004.1"/>
</dbReference>
<name>A0A541BAC2_9NOCA</name>
<dbReference type="AlphaFoldDB" id="A0A541BAC2"/>
<gene>
    <name evidence="2" type="ORF">FK531_11140</name>
</gene>
<dbReference type="Proteomes" id="UP000316256">
    <property type="component" value="Unassembled WGS sequence"/>
</dbReference>
<dbReference type="SUPFAM" id="SSF46785">
    <property type="entry name" value="Winged helix' DNA-binding domain"/>
    <property type="match status" value="1"/>
</dbReference>
<accession>A0A541BAC2</accession>
<dbReference type="EMBL" id="VIGH01000004">
    <property type="protein sequence ID" value="TQF69286.1"/>
    <property type="molecule type" value="Genomic_DNA"/>
</dbReference>
<dbReference type="InterPro" id="IPR036388">
    <property type="entry name" value="WH-like_DNA-bd_sf"/>
</dbReference>
<reference evidence="2 3" key="1">
    <citation type="submission" date="2019-06" db="EMBL/GenBank/DDBJ databases">
        <title>Rhodococcus spaelei sp. nov., isolated from a cave.</title>
        <authorList>
            <person name="Lee S.D."/>
        </authorList>
    </citation>
    <scope>NUCLEOTIDE SEQUENCE [LARGE SCALE GENOMIC DNA]</scope>
    <source>
        <strain evidence="2 3">C9-5</strain>
    </source>
</reference>
<dbReference type="GO" id="GO:0003700">
    <property type="term" value="F:DNA-binding transcription factor activity"/>
    <property type="evidence" value="ECO:0007669"/>
    <property type="project" value="InterPro"/>
</dbReference>
<protein>
    <submittedName>
        <fullName evidence="2">MarR family transcriptional regulator</fullName>
    </submittedName>
</protein>
<dbReference type="Gene3D" id="1.10.10.10">
    <property type="entry name" value="Winged helix-like DNA-binding domain superfamily/Winged helix DNA-binding domain"/>
    <property type="match status" value="1"/>
</dbReference>
<dbReference type="InterPro" id="IPR036390">
    <property type="entry name" value="WH_DNA-bd_sf"/>
</dbReference>
<comment type="caution">
    <text evidence="2">The sequence shown here is derived from an EMBL/GenBank/DDBJ whole genome shotgun (WGS) entry which is preliminary data.</text>
</comment>
<evidence type="ECO:0000313" key="2">
    <source>
        <dbReference type="EMBL" id="TQF69286.1"/>
    </source>
</evidence>
<dbReference type="PROSITE" id="PS50995">
    <property type="entry name" value="HTH_MARR_2"/>
    <property type="match status" value="1"/>
</dbReference>
<dbReference type="OrthoDB" id="69852at2"/>
<sequence length="153" mass="17069">MAAANHPESEQARLREVLAELVTNTSRFTRLASSIGTDDRPRAWMRALSHLDEYGALRVSEFARIDRCSQPTATTLLKQLADAGLADRRRDPEDSRAVVVEMTEVGHRWLMEARQEIGAALAEHLPNLNTEQVERLSRSLADLRAVVKAAVNL</sequence>
<dbReference type="Pfam" id="PF01047">
    <property type="entry name" value="MarR"/>
    <property type="match status" value="1"/>
</dbReference>
<dbReference type="PANTHER" id="PTHR39515:SF2">
    <property type="entry name" value="HTH-TYPE TRANSCRIPTIONAL REGULATOR RV0880"/>
    <property type="match status" value="1"/>
</dbReference>
<dbReference type="InterPro" id="IPR052526">
    <property type="entry name" value="HTH-type_Bedaq_tolerance"/>
</dbReference>
<dbReference type="PANTHER" id="PTHR39515">
    <property type="entry name" value="CONSERVED PROTEIN"/>
    <property type="match status" value="1"/>
</dbReference>
<feature type="domain" description="HTH marR-type" evidence="1">
    <location>
        <begin position="11"/>
        <end position="145"/>
    </location>
</feature>
<proteinExistence type="predicted"/>
<dbReference type="SMART" id="SM00347">
    <property type="entry name" value="HTH_MARR"/>
    <property type="match status" value="1"/>
</dbReference>
<keyword evidence="3" id="KW-1185">Reference proteome</keyword>